<reference evidence="1" key="1">
    <citation type="submission" date="2021-01" db="EMBL/GenBank/DDBJ databases">
        <authorList>
            <consortium name="Genoscope - CEA"/>
            <person name="William W."/>
        </authorList>
    </citation>
    <scope>NUCLEOTIDE SEQUENCE</scope>
</reference>
<protein>
    <submittedName>
        <fullName evidence="1">Uncharacterized protein</fullName>
    </submittedName>
</protein>
<name>A0A8S1K753_PARPR</name>
<evidence type="ECO:0000313" key="1">
    <source>
        <dbReference type="EMBL" id="CAD8051119.1"/>
    </source>
</evidence>
<organism evidence="1 2">
    <name type="scientific">Paramecium primaurelia</name>
    <dbReference type="NCBI Taxonomy" id="5886"/>
    <lineage>
        <taxon>Eukaryota</taxon>
        <taxon>Sar</taxon>
        <taxon>Alveolata</taxon>
        <taxon>Ciliophora</taxon>
        <taxon>Intramacronucleata</taxon>
        <taxon>Oligohymenophorea</taxon>
        <taxon>Peniculida</taxon>
        <taxon>Parameciidae</taxon>
        <taxon>Paramecium</taxon>
    </lineage>
</organism>
<sequence>MILGQKFIEQLLQDHNKNRNTTQKYLNDGDSSDFKFKKGIVQLKKMLKDQRMDINKRNIYLIMFFFVIIQNNEVIQTLDFFNFEKQKVEYQLSLHSLATFQPSLTIIGFKKEKRYILTQWSWSKPNQSFQVNFVYLEIQE</sequence>
<proteinExistence type="predicted"/>
<accession>A0A8S1K753</accession>
<evidence type="ECO:0000313" key="2">
    <source>
        <dbReference type="Proteomes" id="UP000688137"/>
    </source>
</evidence>
<gene>
    <name evidence="1" type="ORF">PPRIM_AZ9-3.1.T0170400</name>
</gene>
<comment type="caution">
    <text evidence="1">The sequence shown here is derived from an EMBL/GenBank/DDBJ whole genome shotgun (WGS) entry which is preliminary data.</text>
</comment>
<dbReference type="EMBL" id="CAJJDM010000012">
    <property type="protein sequence ID" value="CAD8051119.1"/>
    <property type="molecule type" value="Genomic_DNA"/>
</dbReference>
<dbReference type="Proteomes" id="UP000688137">
    <property type="component" value="Unassembled WGS sequence"/>
</dbReference>
<dbReference type="AlphaFoldDB" id="A0A8S1K753"/>
<keyword evidence="2" id="KW-1185">Reference proteome</keyword>